<dbReference type="KEGG" id="nta:107819095"/>
<comment type="subcellular location">
    <subcellularLocation>
        <location evidence="1">Membrane</location>
        <topology evidence="1">Single-pass membrane protein</topology>
    </subcellularLocation>
</comment>
<evidence type="ECO:0000256" key="5">
    <source>
        <dbReference type="ARBA" id="ARBA00022729"/>
    </source>
</evidence>
<evidence type="ECO:0000256" key="13">
    <source>
        <dbReference type="ARBA" id="ARBA00023180"/>
    </source>
</evidence>
<keyword evidence="6" id="KW-0677">Repeat</keyword>
<evidence type="ECO:0000259" key="19">
    <source>
        <dbReference type="PROSITE" id="PS51473"/>
    </source>
</evidence>
<dbReference type="Gene3D" id="3.30.200.20">
    <property type="entry name" value="Phosphorylase Kinase, domain 1"/>
    <property type="match status" value="1"/>
</dbReference>
<dbReference type="PROSITE" id="PS51473">
    <property type="entry name" value="GNK2"/>
    <property type="match status" value="2"/>
</dbReference>
<feature type="transmembrane region" description="Helical" evidence="16">
    <location>
        <begin position="257"/>
        <end position="281"/>
    </location>
</feature>
<keyword evidence="3" id="KW-0808">Transferase</keyword>
<evidence type="ECO:0000256" key="4">
    <source>
        <dbReference type="ARBA" id="ARBA00022692"/>
    </source>
</evidence>
<dbReference type="RefSeq" id="XP_016500661.1">
    <property type="nucleotide sequence ID" value="XM_016645175.1"/>
</dbReference>
<feature type="domain" description="Gnk2-homologous" evidence="19">
    <location>
        <begin position="34"/>
        <end position="135"/>
    </location>
</feature>
<dbReference type="STRING" id="4097.A0A1S4CI40"/>
<dbReference type="PROSITE" id="PS50011">
    <property type="entry name" value="PROTEIN_KINASE_DOM"/>
    <property type="match status" value="1"/>
</dbReference>
<dbReference type="OrthoDB" id="1908121at2759"/>
<dbReference type="CDD" id="cd23509">
    <property type="entry name" value="Gnk2-like"/>
    <property type="match status" value="2"/>
</dbReference>
<dbReference type="FunFam" id="3.30.200.20:FF:000952">
    <property type="entry name" value="Putative DUF26-domain protein kinase"/>
    <property type="match status" value="1"/>
</dbReference>
<organism evidence="20 21">
    <name type="scientific">Nicotiana tabacum</name>
    <name type="common">Common tobacco</name>
    <dbReference type="NCBI Taxonomy" id="4097"/>
    <lineage>
        <taxon>Eukaryota</taxon>
        <taxon>Viridiplantae</taxon>
        <taxon>Streptophyta</taxon>
        <taxon>Embryophyta</taxon>
        <taxon>Tracheophyta</taxon>
        <taxon>Spermatophyta</taxon>
        <taxon>Magnoliopsida</taxon>
        <taxon>eudicotyledons</taxon>
        <taxon>Gunneridae</taxon>
        <taxon>Pentapetalae</taxon>
        <taxon>asterids</taxon>
        <taxon>lamiids</taxon>
        <taxon>Solanales</taxon>
        <taxon>Solanaceae</taxon>
        <taxon>Nicotianoideae</taxon>
        <taxon>Nicotianeae</taxon>
        <taxon>Nicotiana</taxon>
    </lineage>
</organism>
<evidence type="ECO:0000256" key="6">
    <source>
        <dbReference type="ARBA" id="ARBA00022737"/>
    </source>
</evidence>
<dbReference type="GeneID" id="107819095"/>
<evidence type="ECO:0000256" key="8">
    <source>
        <dbReference type="ARBA" id="ARBA00022777"/>
    </source>
</evidence>
<evidence type="ECO:0000256" key="11">
    <source>
        <dbReference type="ARBA" id="ARBA00023136"/>
    </source>
</evidence>
<evidence type="ECO:0000256" key="10">
    <source>
        <dbReference type="ARBA" id="ARBA00022989"/>
    </source>
</evidence>
<dbReference type="OMA" id="RQDSKIC"/>
<dbReference type="Proteomes" id="UP000790787">
    <property type="component" value="Chromosome 3"/>
</dbReference>
<evidence type="ECO:0000256" key="14">
    <source>
        <dbReference type="PROSITE-ProRule" id="PRU10141"/>
    </source>
</evidence>
<dbReference type="InterPro" id="IPR008271">
    <property type="entry name" value="Ser/Thr_kinase_AS"/>
</dbReference>
<dbReference type="SMART" id="SM00220">
    <property type="entry name" value="S_TKc"/>
    <property type="match status" value="1"/>
</dbReference>
<evidence type="ECO:0000256" key="17">
    <source>
        <dbReference type="SAM" id="SignalP"/>
    </source>
</evidence>
<feature type="region of interest" description="Disordered" evidence="15">
    <location>
        <begin position="604"/>
        <end position="628"/>
    </location>
</feature>
<keyword evidence="5 17" id="KW-0732">Signal</keyword>
<dbReference type="FunFam" id="3.30.430.20:FF:000015">
    <property type="entry name" value="Cysteine-rich receptor-like protein kinase 3"/>
    <property type="match status" value="1"/>
</dbReference>
<dbReference type="RefSeq" id="XP_016500661.1">
    <property type="nucleotide sequence ID" value="XM_016645175.2"/>
</dbReference>
<reference evidence="21" key="2">
    <citation type="submission" date="2025-08" db="UniProtKB">
        <authorList>
            <consortium name="RefSeq"/>
        </authorList>
    </citation>
    <scope>IDENTIFICATION</scope>
    <source>
        <tissue evidence="21">Leaf</tissue>
    </source>
</reference>
<evidence type="ECO:0000313" key="20">
    <source>
        <dbReference type="Proteomes" id="UP000790787"/>
    </source>
</evidence>
<dbReference type="PROSITE" id="PS00108">
    <property type="entry name" value="PROTEIN_KINASE_ST"/>
    <property type="match status" value="1"/>
</dbReference>
<evidence type="ECO:0000256" key="15">
    <source>
        <dbReference type="SAM" id="MobiDB-lite"/>
    </source>
</evidence>
<evidence type="ECO:0000256" key="3">
    <source>
        <dbReference type="ARBA" id="ARBA00022679"/>
    </source>
</evidence>
<feature type="chain" id="PRO_5010244882" evidence="17">
    <location>
        <begin position="31"/>
        <end position="668"/>
    </location>
</feature>
<dbReference type="GO" id="GO:0004674">
    <property type="term" value="F:protein serine/threonine kinase activity"/>
    <property type="evidence" value="ECO:0000318"/>
    <property type="project" value="GO_Central"/>
</dbReference>
<dbReference type="InterPro" id="IPR000719">
    <property type="entry name" value="Prot_kinase_dom"/>
</dbReference>
<dbReference type="GO" id="GO:0016020">
    <property type="term" value="C:membrane"/>
    <property type="evidence" value="ECO:0007669"/>
    <property type="project" value="UniProtKB-SubCell"/>
</dbReference>
<dbReference type="Gene3D" id="1.10.510.10">
    <property type="entry name" value="Transferase(Phosphotransferase) domain 1"/>
    <property type="match status" value="1"/>
</dbReference>
<keyword evidence="13" id="KW-0325">Glycoprotein</keyword>
<dbReference type="PROSITE" id="PS00107">
    <property type="entry name" value="PROTEIN_KINASE_ATP"/>
    <property type="match status" value="1"/>
</dbReference>
<evidence type="ECO:0000256" key="16">
    <source>
        <dbReference type="SAM" id="Phobius"/>
    </source>
</evidence>
<evidence type="ECO:0000256" key="1">
    <source>
        <dbReference type="ARBA" id="ARBA00004167"/>
    </source>
</evidence>
<evidence type="ECO:0000259" key="18">
    <source>
        <dbReference type="PROSITE" id="PS50011"/>
    </source>
</evidence>
<evidence type="ECO:0000256" key="7">
    <source>
        <dbReference type="ARBA" id="ARBA00022741"/>
    </source>
</evidence>
<feature type="domain" description="Protein kinase" evidence="18">
    <location>
        <begin position="324"/>
        <end position="609"/>
    </location>
</feature>
<dbReference type="Pfam" id="PF01657">
    <property type="entry name" value="Stress-antifung"/>
    <property type="match status" value="2"/>
</dbReference>
<dbReference type="InterPro" id="IPR011009">
    <property type="entry name" value="Kinase-like_dom_sf"/>
</dbReference>
<reference evidence="20" key="1">
    <citation type="journal article" date="2014" name="Nat. Commun.">
        <title>The tobacco genome sequence and its comparison with those of tomato and potato.</title>
        <authorList>
            <person name="Sierro N."/>
            <person name="Battey J.N."/>
            <person name="Ouadi S."/>
            <person name="Bakaher N."/>
            <person name="Bovet L."/>
            <person name="Willig A."/>
            <person name="Goepfert S."/>
            <person name="Peitsch M.C."/>
            <person name="Ivanov N.V."/>
        </authorList>
    </citation>
    <scope>NUCLEOTIDE SEQUENCE [LARGE SCALE GENOMIC DNA]</scope>
</reference>
<dbReference type="FunFam" id="1.10.510.10:FF:000336">
    <property type="entry name" value="Cysteine-rich receptor-like protein kinase 2"/>
    <property type="match status" value="1"/>
</dbReference>
<feature type="domain" description="Gnk2-homologous" evidence="19">
    <location>
        <begin position="140"/>
        <end position="243"/>
    </location>
</feature>
<protein>
    <submittedName>
        <fullName evidence="21">Cysteine-rich receptor-like protein kinase 43 isoform X1</fullName>
    </submittedName>
    <submittedName>
        <fullName evidence="21">Cysteine-rich receptor-like protein kinase 46 isoform X1</fullName>
    </submittedName>
</protein>
<dbReference type="AlphaFoldDB" id="A0A1S4CI40"/>
<evidence type="ECO:0000256" key="12">
    <source>
        <dbReference type="ARBA" id="ARBA00023170"/>
    </source>
</evidence>
<keyword evidence="4 16" id="KW-0812">Transmembrane</keyword>
<keyword evidence="10 16" id="KW-1133">Transmembrane helix</keyword>
<dbReference type="PANTHER" id="PTHR47973">
    <property type="entry name" value="CYSTEINE-RICH RECEPTOR-LIKE PROTEIN KINASE 3"/>
    <property type="match status" value="1"/>
</dbReference>
<keyword evidence="7 14" id="KW-0547">Nucleotide-binding</keyword>
<feature type="signal peptide" evidence="17">
    <location>
        <begin position="1"/>
        <end position="30"/>
    </location>
</feature>
<evidence type="ECO:0000256" key="9">
    <source>
        <dbReference type="ARBA" id="ARBA00022840"/>
    </source>
</evidence>
<dbReference type="InterPro" id="IPR038408">
    <property type="entry name" value="GNK2_sf"/>
</dbReference>
<proteinExistence type="predicted"/>
<keyword evidence="11 16" id="KW-0472">Membrane</keyword>
<dbReference type="InterPro" id="IPR052059">
    <property type="entry name" value="CR_Ser/Thr_kinase"/>
</dbReference>
<sequence>MNTSLLIMANVVVLCLSVLLSSFFIFPAIANPRTELVYKFCGVDRAENVSEFNQNYANAIVSMEPEMRKSKFSIYGEGYPPNRIYVLAQCMDDLTNDDCEICFSTIKTQLPGCFPHSSGRVFFDGCFMRFENYSFFYESSSPHDVKRCSDAVNLKNEQFSDVATKVVKDLVNMAPIHGGYAEGRRKAHGLSVYGMANCWNTLDENSCNDCLTNASTSLLDCLPSIEARALSVGCYFRYSEYEFTDGSSFFLNTKGAIFMYVVFVLVAVGVCVVAVLVGYIVGTTLQEKRLKHQKKPNESDLESSVMKRSLHFKYSTLEKATDNFSEECKIGQGGFGEVFKGTLPDGREIAIKRMFLTTKIRNEEISNEIDIIGQAQHQNLVRFLGCCFTDDDSFLVYEYLENKSLDFILFDPKKKKELDWKKRLRIIEGTAEGLEYLHNDCQVRIIHRDIKPSNILLDSKYRPKIADFGLARFNIREKGSAPLVIAGTFGYMAPEYLAHGQLTDKVDVYSFGVLILEIVSGREINKFPADDTLDTLVTIAWRHFKEKRLSRLIDASMEIEDVDEVLRVIQIALLCTQESPIMRPDMTTVIKLLTQKELEVPVPSKPPFIEESFHDSEQGGSLHRHHPSASSFHSCRYYDTQQDHGSFHRHHPSASIDSYYDTESVLGG</sequence>
<keyword evidence="20" id="KW-1185">Reference proteome</keyword>
<accession>A0A1S4CI40</accession>
<evidence type="ECO:0000313" key="21">
    <source>
        <dbReference type="RefSeq" id="XP_016500661.1"/>
    </source>
</evidence>
<keyword evidence="2" id="KW-0723">Serine/threonine-protein kinase</keyword>
<keyword evidence="12" id="KW-0675">Receptor</keyword>
<gene>
    <name evidence="21" type="primary">LOC107819095</name>
</gene>
<dbReference type="PaxDb" id="4097-A0A1S4CI40"/>
<dbReference type="GO" id="GO:0005524">
    <property type="term" value="F:ATP binding"/>
    <property type="evidence" value="ECO:0007669"/>
    <property type="project" value="UniProtKB-UniRule"/>
</dbReference>
<dbReference type="SUPFAM" id="SSF56112">
    <property type="entry name" value="Protein kinase-like (PK-like)"/>
    <property type="match status" value="1"/>
</dbReference>
<keyword evidence="8" id="KW-0418">Kinase</keyword>
<name>A0A1S4CI40_TOBAC</name>
<dbReference type="InterPro" id="IPR002902">
    <property type="entry name" value="GNK2"/>
</dbReference>
<feature type="binding site" evidence="14">
    <location>
        <position position="352"/>
    </location>
    <ligand>
        <name>ATP</name>
        <dbReference type="ChEBI" id="CHEBI:30616"/>
    </ligand>
</feature>
<dbReference type="Gene3D" id="3.30.430.20">
    <property type="entry name" value="Gnk2 domain, C-X8-C-X2-C motif"/>
    <property type="match status" value="2"/>
</dbReference>
<dbReference type="InterPro" id="IPR017441">
    <property type="entry name" value="Protein_kinase_ATP_BS"/>
</dbReference>
<evidence type="ECO:0000256" key="2">
    <source>
        <dbReference type="ARBA" id="ARBA00022527"/>
    </source>
</evidence>
<dbReference type="SMR" id="A0A1S4CI40"/>
<keyword evidence="9 14" id="KW-0067">ATP-binding</keyword>
<dbReference type="Pfam" id="PF00069">
    <property type="entry name" value="Pkinase"/>
    <property type="match status" value="1"/>
</dbReference>